<dbReference type="Pfam" id="PF07681">
    <property type="entry name" value="DoxX"/>
    <property type="match status" value="1"/>
</dbReference>
<proteinExistence type="inferred from homology"/>
<dbReference type="InterPro" id="IPR051907">
    <property type="entry name" value="DoxX-like_oxidoreductase"/>
</dbReference>
<evidence type="ECO:0000256" key="1">
    <source>
        <dbReference type="ARBA" id="ARBA00004651"/>
    </source>
</evidence>
<dbReference type="RefSeq" id="WP_254578017.1">
    <property type="nucleotide sequence ID" value="NZ_CP100595.1"/>
</dbReference>
<comment type="similarity">
    <text evidence="2">Belongs to the DoxX family.</text>
</comment>
<feature type="transmembrane region" description="Helical" evidence="7">
    <location>
        <begin position="12"/>
        <end position="30"/>
    </location>
</feature>
<keyword evidence="5 7" id="KW-1133">Transmembrane helix</keyword>
<accession>A0ABY5E9N4</accession>
<sequence>MCNTKQNSKDLAYALLRLAMGVNMFVHGLVRLPKLEAFNTWMLGYFQDTFLPEFLVNIMSYTIPFVELAVGVLLILGLFTRQALLAGALLMVVLLFGACLKENWEWAAFQMIYAIFFFMLSYFIELNKVSIDKLRGKCDCEENK</sequence>
<evidence type="ECO:0000256" key="2">
    <source>
        <dbReference type="ARBA" id="ARBA00006679"/>
    </source>
</evidence>
<gene>
    <name evidence="8" type="ORF">NJU99_07025</name>
</gene>
<keyword evidence="4 7" id="KW-0812">Transmembrane</keyword>
<comment type="subcellular location">
    <subcellularLocation>
        <location evidence="1">Cell membrane</location>
        <topology evidence="1">Multi-pass membrane protein</topology>
    </subcellularLocation>
</comment>
<evidence type="ECO:0000256" key="4">
    <source>
        <dbReference type="ARBA" id="ARBA00022692"/>
    </source>
</evidence>
<feature type="transmembrane region" description="Helical" evidence="7">
    <location>
        <begin position="83"/>
        <end position="100"/>
    </location>
</feature>
<evidence type="ECO:0000256" key="7">
    <source>
        <dbReference type="SAM" id="Phobius"/>
    </source>
</evidence>
<evidence type="ECO:0000256" key="5">
    <source>
        <dbReference type="ARBA" id="ARBA00022989"/>
    </source>
</evidence>
<evidence type="ECO:0000256" key="3">
    <source>
        <dbReference type="ARBA" id="ARBA00022475"/>
    </source>
</evidence>
<keyword evidence="6 7" id="KW-0472">Membrane</keyword>
<dbReference type="InterPro" id="IPR032808">
    <property type="entry name" value="DoxX"/>
</dbReference>
<keyword evidence="3" id="KW-1003">Cell membrane</keyword>
<keyword evidence="9" id="KW-1185">Reference proteome</keyword>
<dbReference type="Proteomes" id="UP001060012">
    <property type="component" value="Chromosome"/>
</dbReference>
<dbReference type="PANTHER" id="PTHR33452">
    <property type="entry name" value="OXIDOREDUCTASE CATD-RELATED"/>
    <property type="match status" value="1"/>
</dbReference>
<protein>
    <submittedName>
        <fullName evidence="8">DoxX family protein</fullName>
    </submittedName>
</protein>
<reference evidence="8" key="1">
    <citation type="submission" date="2022-07" db="EMBL/GenBank/DDBJ databases">
        <title>Arcobacter roscoffensis sp. nov., a marine bacterium isolated from coastal seawater collected from Roscoff, France.</title>
        <authorList>
            <person name="Pascual J."/>
            <person name="Lepeaux C."/>
            <person name="Methner A."/>
            <person name="Overmann J."/>
        </authorList>
    </citation>
    <scope>NUCLEOTIDE SEQUENCE</scope>
    <source>
        <strain evidence="8">ARW1-2F2</strain>
    </source>
</reference>
<evidence type="ECO:0000313" key="8">
    <source>
        <dbReference type="EMBL" id="UTJ07843.1"/>
    </source>
</evidence>
<evidence type="ECO:0000313" key="9">
    <source>
        <dbReference type="Proteomes" id="UP001060012"/>
    </source>
</evidence>
<dbReference type="PANTHER" id="PTHR33452:SF1">
    <property type="entry name" value="INNER MEMBRANE PROTEIN YPHA-RELATED"/>
    <property type="match status" value="1"/>
</dbReference>
<feature type="transmembrane region" description="Helical" evidence="7">
    <location>
        <begin position="50"/>
        <end position="76"/>
    </location>
</feature>
<organism evidence="8 9">
    <name type="scientific">Arcobacter roscoffensis</name>
    <dbReference type="NCBI Taxonomy" id="2961520"/>
    <lineage>
        <taxon>Bacteria</taxon>
        <taxon>Pseudomonadati</taxon>
        <taxon>Campylobacterota</taxon>
        <taxon>Epsilonproteobacteria</taxon>
        <taxon>Campylobacterales</taxon>
        <taxon>Arcobacteraceae</taxon>
        <taxon>Arcobacter</taxon>
    </lineage>
</organism>
<feature type="transmembrane region" description="Helical" evidence="7">
    <location>
        <begin position="106"/>
        <end position="124"/>
    </location>
</feature>
<dbReference type="EMBL" id="CP100595">
    <property type="protein sequence ID" value="UTJ07843.1"/>
    <property type="molecule type" value="Genomic_DNA"/>
</dbReference>
<evidence type="ECO:0000256" key="6">
    <source>
        <dbReference type="ARBA" id="ARBA00023136"/>
    </source>
</evidence>
<name>A0ABY5E9N4_9BACT</name>